<dbReference type="PROSITE" id="PS51194">
    <property type="entry name" value="HELICASE_CTER"/>
    <property type="match status" value="1"/>
</dbReference>
<protein>
    <recommendedName>
        <fullName evidence="10">SWI/SNF-related matrix-associated actin-dependent regulator of chromatin subfamily A-like protein 1</fullName>
    </recommendedName>
</protein>
<evidence type="ECO:0000256" key="4">
    <source>
        <dbReference type="PROSITE-ProRule" id="PRU00800"/>
    </source>
</evidence>
<comment type="subcellular location">
    <subcellularLocation>
        <location evidence="1">Nucleus</location>
    </subcellularLocation>
</comment>
<dbReference type="Pfam" id="PF00176">
    <property type="entry name" value="SNF2-rel_dom"/>
    <property type="match status" value="1"/>
</dbReference>
<evidence type="ECO:0000259" key="6">
    <source>
        <dbReference type="PROSITE" id="PS51192"/>
    </source>
</evidence>
<reference evidence="9" key="1">
    <citation type="submission" date="2020-11" db="EMBL/GenBank/DDBJ databases">
        <authorList>
            <person name="Tran Van P."/>
        </authorList>
    </citation>
    <scope>NUCLEOTIDE SEQUENCE</scope>
</reference>
<dbReference type="Gene3D" id="3.40.50.300">
    <property type="entry name" value="P-loop containing nucleotide triphosphate hydrolases"/>
    <property type="match status" value="2"/>
</dbReference>
<dbReference type="InterPro" id="IPR000330">
    <property type="entry name" value="SNF2_N"/>
</dbReference>
<sequence length="801" mass="90989">MSGLTADQLRIIEAKRKLALQIKEAKQAAQQNFPKTTTHHENICNQSENKRDFVKSENHSILSFYGSNNVNTPSKPNIGITSKFLKPTSTAIFNKSKQFSQPPIVKQTPFVQKGKKWNSDNCVVAKCHLISKTQFAVDVKYHQQLINIFKSMKSALYDAKNRQWSFHLNDYSELMTAMTPLIEEVTLKGLPKIILETFRNPKPEVEVTDDELVKIDPELFSHLMVFQKEGVRFGLSKCGRCLLADDMGLGKTIQALGIMHYYRGDWPLLIVCPSSVRYDWLEAIQTWLPTIPTHHVEVITSGKDDIGDARVLITSYDLMSRYGKQWLAQKSFGAVIMDESHFLKSFKSARTKVAILFFKQAKRVLLLSGTPALSRPAELYTQIAAIDPKAFGSFHDFGLRYCAAVKTNWAWDYSGSSNMVELHLLLEKRFMIRRLKSNVISELPPKIRELVILSQDMIKGTSSEMKGCEKALNVQGLRGLERRGALLSYYCATGKAKLPAIVEYIRDLLDSGRKFICFAHHHIVLDGICEAIEERNLSYIRIDGSTPSEVRKQHCDLFQYNDEVVVAVLSITAANSGITLTSAHLVVFAELFWNPGILTQAEDRAHRLGQQDSVLVRYLVARGTADDHLWPLIQAKLDVLNKAGLSKDNFLNSHSTEMKILTQAEDRAHRLGQQDSVLVRYLVARGTADDHLWPLIQAKLDVLNKAGLSKDNFLNSHSTEMKSRQQRSLVDFFEELIEDEENQPIGPKFETNQPAPREEDNSAELWEVDEEDLLAKIDLEQIEQIESKRRRMNESSTQKYF</sequence>
<evidence type="ECO:0000313" key="9">
    <source>
        <dbReference type="EMBL" id="CAD7448539.1"/>
    </source>
</evidence>
<dbReference type="Pfam" id="PF00271">
    <property type="entry name" value="Helicase_C"/>
    <property type="match status" value="1"/>
</dbReference>
<feature type="domain" description="HARP" evidence="8">
    <location>
        <begin position="118"/>
        <end position="191"/>
    </location>
</feature>
<evidence type="ECO:0000259" key="7">
    <source>
        <dbReference type="PROSITE" id="PS51194"/>
    </source>
</evidence>
<name>A0A7R9F7T3_9NEOP</name>
<feature type="domain" description="Helicase ATP-binding" evidence="6">
    <location>
        <begin position="232"/>
        <end position="389"/>
    </location>
</feature>
<dbReference type="Pfam" id="PF07443">
    <property type="entry name" value="HARP"/>
    <property type="match status" value="1"/>
</dbReference>
<evidence type="ECO:0000256" key="3">
    <source>
        <dbReference type="ARBA" id="ARBA00023242"/>
    </source>
</evidence>
<dbReference type="PANTHER" id="PTHR45766:SF6">
    <property type="entry name" value="SWI_SNF-RELATED MATRIX-ASSOCIATED ACTIN-DEPENDENT REGULATOR OF CHROMATIN SUBFAMILY A-LIKE PROTEIN 1"/>
    <property type="match status" value="1"/>
</dbReference>
<dbReference type="AlphaFoldDB" id="A0A7R9F7T3"/>
<dbReference type="PROSITE" id="PS51467">
    <property type="entry name" value="HARP"/>
    <property type="match status" value="1"/>
</dbReference>
<keyword evidence="2" id="KW-0378">Hydrolase</keyword>
<accession>A0A7R9F7T3</accession>
<dbReference type="GO" id="GO:0005524">
    <property type="term" value="F:ATP binding"/>
    <property type="evidence" value="ECO:0007669"/>
    <property type="project" value="InterPro"/>
</dbReference>
<evidence type="ECO:0000256" key="5">
    <source>
        <dbReference type="SAM" id="MobiDB-lite"/>
    </source>
</evidence>
<evidence type="ECO:0000259" key="8">
    <source>
        <dbReference type="PROSITE" id="PS51467"/>
    </source>
</evidence>
<dbReference type="SMART" id="SM00490">
    <property type="entry name" value="HELICc"/>
    <property type="match status" value="1"/>
</dbReference>
<dbReference type="InterPro" id="IPR038718">
    <property type="entry name" value="SNF2-like_sf"/>
</dbReference>
<dbReference type="PROSITE" id="PS51192">
    <property type="entry name" value="HELICASE_ATP_BIND_1"/>
    <property type="match status" value="1"/>
</dbReference>
<gene>
    <name evidence="9" type="ORF">TBIB3V08_LOCUS10825</name>
</gene>
<dbReference type="Gene3D" id="3.40.50.10810">
    <property type="entry name" value="Tandem AAA-ATPase domain"/>
    <property type="match status" value="1"/>
</dbReference>
<proteinExistence type="inferred from homology"/>
<dbReference type="InterPro" id="IPR027417">
    <property type="entry name" value="P-loop_NTPase"/>
</dbReference>
<evidence type="ECO:0008006" key="10">
    <source>
        <dbReference type="Google" id="ProtNLM"/>
    </source>
</evidence>
<dbReference type="InterPro" id="IPR049730">
    <property type="entry name" value="SNF2/RAD54-like_C"/>
</dbReference>
<evidence type="ECO:0000256" key="1">
    <source>
        <dbReference type="ARBA" id="ARBA00004123"/>
    </source>
</evidence>
<keyword evidence="3" id="KW-0539">Nucleus</keyword>
<dbReference type="PANTHER" id="PTHR45766">
    <property type="entry name" value="DNA ANNEALING HELICASE AND ENDONUCLEASE ZRANB3 FAMILY MEMBER"/>
    <property type="match status" value="1"/>
</dbReference>
<feature type="domain" description="Helicase C-terminal" evidence="7">
    <location>
        <begin position="500"/>
        <end position="659"/>
    </location>
</feature>
<dbReference type="GO" id="GO:0006281">
    <property type="term" value="P:DNA repair"/>
    <property type="evidence" value="ECO:0007669"/>
    <property type="project" value="TreeGrafter"/>
</dbReference>
<dbReference type="GO" id="GO:0031297">
    <property type="term" value="P:replication fork processing"/>
    <property type="evidence" value="ECO:0007669"/>
    <property type="project" value="TreeGrafter"/>
</dbReference>
<dbReference type="FunFam" id="3.40.50.300:FF:003021">
    <property type="entry name" value="Uncharacterized protein (Fragment)"/>
    <property type="match status" value="1"/>
</dbReference>
<dbReference type="SUPFAM" id="SSF52540">
    <property type="entry name" value="P-loop containing nucleoside triphosphate hydrolases"/>
    <property type="match status" value="3"/>
</dbReference>
<dbReference type="InterPro" id="IPR010003">
    <property type="entry name" value="HARP_dom"/>
</dbReference>
<feature type="region of interest" description="Disordered" evidence="5">
    <location>
        <begin position="741"/>
        <end position="763"/>
    </location>
</feature>
<dbReference type="SMART" id="SM00487">
    <property type="entry name" value="DEXDc"/>
    <property type="match status" value="1"/>
</dbReference>
<dbReference type="InterPro" id="IPR014001">
    <property type="entry name" value="Helicase_ATP-bd"/>
</dbReference>
<dbReference type="EMBL" id="OD570153">
    <property type="protein sequence ID" value="CAD7448539.1"/>
    <property type="molecule type" value="Genomic_DNA"/>
</dbReference>
<dbReference type="CDD" id="cd18010">
    <property type="entry name" value="DEXHc_HARP_SMARCAL1"/>
    <property type="match status" value="1"/>
</dbReference>
<evidence type="ECO:0000256" key="2">
    <source>
        <dbReference type="ARBA" id="ARBA00022801"/>
    </source>
</evidence>
<dbReference type="CDD" id="cd18793">
    <property type="entry name" value="SF2_C_SNF"/>
    <property type="match status" value="1"/>
</dbReference>
<dbReference type="GO" id="GO:0043596">
    <property type="term" value="C:nuclear replication fork"/>
    <property type="evidence" value="ECO:0007669"/>
    <property type="project" value="TreeGrafter"/>
</dbReference>
<dbReference type="GO" id="GO:0016787">
    <property type="term" value="F:hydrolase activity"/>
    <property type="evidence" value="ECO:0007669"/>
    <property type="project" value="UniProtKB-KW"/>
</dbReference>
<dbReference type="InterPro" id="IPR001650">
    <property type="entry name" value="Helicase_C-like"/>
</dbReference>
<comment type="similarity">
    <text evidence="4">Belongs to the SNF2/RAD54 helicase family. SMARCAL1 subfamily.</text>
</comment>
<organism evidence="9">
    <name type="scientific">Timema bartmani</name>
    <dbReference type="NCBI Taxonomy" id="61472"/>
    <lineage>
        <taxon>Eukaryota</taxon>
        <taxon>Metazoa</taxon>
        <taxon>Ecdysozoa</taxon>
        <taxon>Arthropoda</taxon>
        <taxon>Hexapoda</taxon>
        <taxon>Insecta</taxon>
        <taxon>Pterygota</taxon>
        <taxon>Neoptera</taxon>
        <taxon>Polyneoptera</taxon>
        <taxon>Phasmatodea</taxon>
        <taxon>Timematodea</taxon>
        <taxon>Timematoidea</taxon>
        <taxon>Timematidae</taxon>
        <taxon>Timema</taxon>
    </lineage>
</organism>